<reference evidence="1 2" key="1">
    <citation type="journal article" date="2011" name="J. Bacteriol.">
        <title>Draft genome sequence of the polycyclic aromatic hydrocarbon-degrading, genetically engineered bioluminescent bioreporter Pseudomonas fluorescens HK44.</title>
        <authorList>
            <person name="Chauhan A."/>
            <person name="Layton A.C."/>
            <person name="Williams D.E."/>
            <person name="Smartt A.E."/>
            <person name="Ripp S."/>
            <person name="Karpinets T.V."/>
            <person name="Brown S.D."/>
            <person name="Sayler G.S."/>
        </authorList>
    </citation>
    <scope>NUCLEOTIDE SEQUENCE [LARGE SCALE GENOMIC DNA]</scope>
    <source>
        <strain evidence="1 2">HK44</strain>
    </source>
</reference>
<name>A0A010RTK0_PSEFL</name>
<accession>A0A010RTK0</accession>
<evidence type="ECO:0000313" key="1">
    <source>
        <dbReference type="EMBL" id="EXF92269.1"/>
    </source>
</evidence>
<evidence type="ECO:0000313" key="2">
    <source>
        <dbReference type="Proteomes" id="UP000022611"/>
    </source>
</evidence>
<dbReference type="HOGENOM" id="CLU_1738957_0_0_6"/>
<dbReference type="EMBL" id="AFOY02000018">
    <property type="protein sequence ID" value="EXF92269.1"/>
    <property type="molecule type" value="Genomic_DNA"/>
</dbReference>
<organism evidence="1 2">
    <name type="scientific">Pseudomonas fluorescens HK44</name>
    <dbReference type="NCBI Taxonomy" id="1042209"/>
    <lineage>
        <taxon>Bacteria</taxon>
        <taxon>Pseudomonadati</taxon>
        <taxon>Pseudomonadota</taxon>
        <taxon>Gammaproteobacteria</taxon>
        <taxon>Pseudomonadales</taxon>
        <taxon>Pseudomonadaceae</taxon>
        <taxon>Pseudomonas</taxon>
    </lineage>
</organism>
<comment type="caution">
    <text evidence="1">The sequence shown here is derived from an EMBL/GenBank/DDBJ whole genome shotgun (WGS) entry which is preliminary data.</text>
</comment>
<gene>
    <name evidence="1" type="ORF">HK44_011960</name>
</gene>
<proteinExistence type="predicted"/>
<protein>
    <submittedName>
        <fullName evidence="1">Uncharacterized protein</fullName>
    </submittedName>
</protein>
<sequence length="150" mass="16555">MTINLKLELASGQSLNGAPLELLANGVPVARAIVDDKGHVTFDAKLGVGKLFDPEDWLRLLRDGCRPFREQARTLDRRCTQILCTAKSQCASLLAMAVCQATNFLHVNSKTYPRCACASSWACRSRSRLLVRCRRMAARAASESWRAMAS</sequence>
<dbReference type="AlphaFoldDB" id="A0A010RTK0"/>
<dbReference type="Proteomes" id="UP000022611">
    <property type="component" value="Unassembled WGS sequence"/>
</dbReference>